<evidence type="ECO:0000313" key="1">
    <source>
        <dbReference type="EMBL" id="UWZ38491.1"/>
    </source>
</evidence>
<accession>A0ABY5ZA82</accession>
<evidence type="ECO:0008006" key="3">
    <source>
        <dbReference type="Google" id="ProtNLM"/>
    </source>
</evidence>
<name>A0ABY5ZA82_9ACTN</name>
<evidence type="ECO:0000313" key="2">
    <source>
        <dbReference type="Proteomes" id="UP001058271"/>
    </source>
</evidence>
<keyword evidence="2" id="KW-1185">Reference proteome</keyword>
<reference evidence="1" key="1">
    <citation type="submission" date="2021-04" db="EMBL/GenBank/DDBJ databases">
        <title>Biosynthetic gene clusters of Dactylosporangioum roseum.</title>
        <authorList>
            <person name="Hartkoorn R.C."/>
            <person name="Beaudoing E."/>
            <person name="Hot D."/>
            <person name="Moureu S."/>
        </authorList>
    </citation>
    <scope>NUCLEOTIDE SEQUENCE</scope>
    <source>
        <strain evidence="1">NRRL B-16295</strain>
    </source>
</reference>
<organism evidence="1 2">
    <name type="scientific">Dactylosporangium roseum</name>
    <dbReference type="NCBI Taxonomy" id="47989"/>
    <lineage>
        <taxon>Bacteria</taxon>
        <taxon>Bacillati</taxon>
        <taxon>Actinomycetota</taxon>
        <taxon>Actinomycetes</taxon>
        <taxon>Micromonosporales</taxon>
        <taxon>Micromonosporaceae</taxon>
        <taxon>Dactylosporangium</taxon>
    </lineage>
</organism>
<dbReference type="EMBL" id="CP073721">
    <property type="protein sequence ID" value="UWZ38491.1"/>
    <property type="molecule type" value="Genomic_DNA"/>
</dbReference>
<protein>
    <recommendedName>
        <fullName evidence="3">N-acetyltransferase domain-containing protein</fullName>
    </recommendedName>
</protein>
<sequence length="135" mass="14613">MSALMLIRRLPRGREAVTRRVVAEWEERPADGWWPGDGSAEWWELVDPAGDDDQPAAGLAAVRAAGSTAHLVYFATPPDHRDRALQLLIALVDALRATPASRLVAAPPAPGRHVPGILREAGFRPLPDGQEAMDL</sequence>
<dbReference type="Proteomes" id="UP001058271">
    <property type="component" value="Chromosome"/>
</dbReference>
<proteinExistence type="predicted"/>
<dbReference type="RefSeq" id="WP_260727857.1">
    <property type="nucleotide sequence ID" value="NZ_BAAABS010000033.1"/>
</dbReference>
<gene>
    <name evidence="1" type="ORF">Drose_09760</name>
</gene>